<keyword evidence="3" id="KW-1185">Reference proteome</keyword>
<dbReference type="Gene3D" id="3.40.50.300">
    <property type="entry name" value="P-loop containing nucleotide triphosphate hydrolases"/>
    <property type="match status" value="1"/>
</dbReference>
<dbReference type="GO" id="GO:0016887">
    <property type="term" value="F:ATP hydrolysis activity"/>
    <property type="evidence" value="ECO:0007669"/>
    <property type="project" value="InterPro"/>
</dbReference>
<sequence length="360" mass="41268">MVVMNLELNNLFGFQDFKVNFSYPKKLVKSTIENEYLETKPNFRYKKVNILMGANASGKTSLGKALVDIFNFLSKKNIKSFDDNFLDEKSEAYFSIDFLVDDNVLYRAVCTFLPEKIVSLDVFSSEIAVNDSYETCVKKLQKLHGEDNIEKLEKLPQFGWLFTFPRDEKSSSLLKDNANILDLDILNAVLQTLDTSITKVLKSMEVDKSYIIKSKTGDLFVQNGEVVDKNFLSSGTKAGLDIAFLISALYEDTHGFYYCDEQFSFIQSDIEQSVLSLMISLLKPNTQLFFTTHNADILEMNLPIHSFIFLRKNDKIEVVHPEEKIKKNNISLRNIVKNDVLDISPDINKILSIEYLNEDR</sequence>
<accession>S3LBK7</accession>
<dbReference type="RefSeq" id="WP_016517738.1">
    <property type="nucleotide sequence ID" value="NZ_KE332512.1"/>
</dbReference>
<dbReference type="Pfam" id="PF13304">
    <property type="entry name" value="AAA_21"/>
    <property type="match status" value="1"/>
</dbReference>
<name>S3LBK7_9SPIR</name>
<dbReference type="SUPFAM" id="SSF52540">
    <property type="entry name" value="P-loop containing nucleoside triphosphate hydrolases"/>
    <property type="match status" value="1"/>
</dbReference>
<dbReference type="AlphaFoldDB" id="S3LBK7"/>
<dbReference type="PATRIC" id="fig|1125702.3.peg.94"/>
<reference evidence="2 3" key="1">
    <citation type="submission" date="2013-04" db="EMBL/GenBank/DDBJ databases">
        <title>The Genome Sequence of Treponema vincentii F0403.</title>
        <authorList>
            <consortium name="The Broad Institute Genomics Platform"/>
            <person name="Earl A."/>
            <person name="Ward D."/>
            <person name="Feldgarden M."/>
            <person name="Gevers D."/>
            <person name="Leonetti C."/>
            <person name="Izard J."/>
            <person name="Walker B."/>
            <person name="Young S."/>
            <person name="Zeng Q."/>
            <person name="Gargeya S."/>
            <person name="Fitzgerald M."/>
            <person name="Haas B."/>
            <person name="Abouelleil A."/>
            <person name="Allen A.W."/>
            <person name="Alvarado L."/>
            <person name="Arachchi H.M."/>
            <person name="Berlin A.M."/>
            <person name="Chapman S.B."/>
            <person name="Gainer-Dewar J."/>
            <person name="Goldberg J."/>
            <person name="Griggs A."/>
            <person name="Gujja S."/>
            <person name="Hansen M."/>
            <person name="Howarth C."/>
            <person name="Imamovic A."/>
            <person name="Ireland A."/>
            <person name="Larimer J."/>
            <person name="McCowan C."/>
            <person name="Murphy C."/>
            <person name="Pearson M."/>
            <person name="Poon T.W."/>
            <person name="Priest M."/>
            <person name="Roberts A."/>
            <person name="Saif S."/>
            <person name="Shea T."/>
            <person name="Sisk P."/>
            <person name="Sykes S."/>
            <person name="Wortman J."/>
            <person name="Nusbaum C."/>
            <person name="Birren B."/>
        </authorList>
    </citation>
    <scope>NUCLEOTIDE SEQUENCE [LARGE SCALE GENOMIC DNA]</scope>
    <source>
        <strain evidence="2 3">F0403</strain>
    </source>
</reference>
<dbReference type="InterPro" id="IPR027417">
    <property type="entry name" value="P-loop_NTPase"/>
</dbReference>
<feature type="domain" description="ATPase AAA-type core" evidence="1">
    <location>
        <begin position="48"/>
        <end position="297"/>
    </location>
</feature>
<dbReference type="GO" id="GO:0005524">
    <property type="term" value="F:ATP binding"/>
    <property type="evidence" value="ECO:0007669"/>
    <property type="project" value="InterPro"/>
</dbReference>
<protein>
    <recommendedName>
        <fullName evidence="1">ATPase AAA-type core domain-containing protein</fullName>
    </recommendedName>
</protein>
<comment type="caution">
    <text evidence="2">The sequence shown here is derived from an EMBL/GenBank/DDBJ whole genome shotgun (WGS) entry which is preliminary data.</text>
</comment>
<dbReference type="EMBL" id="ATFC01000001">
    <property type="protein sequence ID" value="EPF47833.1"/>
    <property type="molecule type" value="Genomic_DNA"/>
</dbReference>
<evidence type="ECO:0000259" key="1">
    <source>
        <dbReference type="Pfam" id="PF13304"/>
    </source>
</evidence>
<dbReference type="HOGENOM" id="CLU_668448_0_0_12"/>
<dbReference type="InterPro" id="IPR003959">
    <property type="entry name" value="ATPase_AAA_core"/>
</dbReference>
<dbReference type="Proteomes" id="UP000014605">
    <property type="component" value="Unassembled WGS sequence"/>
</dbReference>
<evidence type="ECO:0000313" key="2">
    <source>
        <dbReference type="EMBL" id="EPF47833.1"/>
    </source>
</evidence>
<evidence type="ECO:0000313" key="3">
    <source>
        <dbReference type="Proteomes" id="UP000014605"/>
    </source>
</evidence>
<gene>
    <name evidence="2" type="ORF">HMPREF1222_00093</name>
</gene>
<proteinExistence type="predicted"/>
<dbReference type="GeneID" id="301460308"/>
<organism evidence="2 3">
    <name type="scientific">Treponema vincentii F0403</name>
    <dbReference type="NCBI Taxonomy" id="1125702"/>
    <lineage>
        <taxon>Bacteria</taxon>
        <taxon>Pseudomonadati</taxon>
        <taxon>Spirochaetota</taxon>
        <taxon>Spirochaetia</taxon>
        <taxon>Spirochaetales</taxon>
        <taxon>Treponemataceae</taxon>
        <taxon>Treponema</taxon>
    </lineage>
</organism>